<accession>A0A6J5MDY7</accession>
<proteinExistence type="predicted"/>
<name>A0A6J5MDY7_9CAUD</name>
<gene>
    <name evidence="2" type="ORF">UFOVP1185_30</name>
    <name evidence="1" type="ORF">UFOVP461_10</name>
</gene>
<evidence type="ECO:0000313" key="2">
    <source>
        <dbReference type="EMBL" id="CAB4189308.1"/>
    </source>
</evidence>
<dbReference type="EMBL" id="LR797133">
    <property type="protein sequence ID" value="CAB4189308.1"/>
    <property type="molecule type" value="Genomic_DNA"/>
</dbReference>
<organism evidence="1">
    <name type="scientific">uncultured Caudovirales phage</name>
    <dbReference type="NCBI Taxonomy" id="2100421"/>
    <lineage>
        <taxon>Viruses</taxon>
        <taxon>Duplodnaviria</taxon>
        <taxon>Heunggongvirae</taxon>
        <taxon>Uroviricota</taxon>
        <taxon>Caudoviricetes</taxon>
        <taxon>Peduoviridae</taxon>
        <taxon>Maltschvirus</taxon>
        <taxon>Maltschvirus maltsch</taxon>
    </lineage>
</organism>
<reference evidence="1" key="1">
    <citation type="submission" date="2020-04" db="EMBL/GenBank/DDBJ databases">
        <authorList>
            <person name="Chiriac C."/>
            <person name="Salcher M."/>
            <person name="Ghai R."/>
            <person name="Kavagutti S V."/>
        </authorList>
    </citation>
    <scope>NUCLEOTIDE SEQUENCE</scope>
</reference>
<evidence type="ECO:0000313" key="1">
    <source>
        <dbReference type="EMBL" id="CAB4144067.1"/>
    </source>
</evidence>
<dbReference type="EMBL" id="LR796425">
    <property type="protein sequence ID" value="CAB4144067.1"/>
    <property type="molecule type" value="Genomic_DNA"/>
</dbReference>
<sequence length="86" mass="9017">MLAKRYALINADGVVVNCIVGALTPQQEQMILAAENSINGATQILGVEADTAMWIGGSYTDGAFIAPPAPEPLPEPLPEVITEPEI</sequence>
<protein>
    <submittedName>
        <fullName evidence="1">Uncharacterized protein</fullName>
    </submittedName>
</protein>